<sequence>MIILQKVRNILSLFLALVLTMGVLVFPTSAAEKQSGYVEGIPGRIDMNIIGRYDVDTDSPEGGLEIVTYVKEIRLHMLLTAKTAFL</sequence>
<name>A0A0P8W4N0_9CLOT</name>
<dbReference type="EMBL" id="LKET01000039">
    <property type="protein sequence ID" value="KPU43531.1"/>
    <property type="molecule type" value="Genomic_DNA"/>
</dbReference>
<dbReference type="AlphaFoldDB" id="A0A0P8W4N0"/>
<reference evidence="1 2" key="1">
    <citation type="submission" date="2015-09" db="EMBL/GenBank/DDBJ databases">
        <title>Genome sequence of Oxobacter pfennigii DSM 3222.</title>
        <authorList>
            <person name="Poehlein A."/>
            <person name="Bengelsdorf F.R."/>
            <person name="Schiel-Bengelsdorf B."/>
            <person name="Duerre P."/>
            <person name="Daniel R."/>
        </authorList>
    </citation>
    <scope>NUCLEOTIDE SEQUENCE [LARGE SCALE GENOMIC DNA]</scope>
    <source>
        <strain evidence="1 2">DSM 3222</strain>
    </source>
</reference>
<accession>A0A0P8W4N0</accession>
<proteinExistence type="predicted"/>
<comment type="caution">
    <text evidence="1">The sequence shown here is derived from an EMBL/GenBank/DDBJ whole genome shotgun (WGS) entry which is preliminary data.</text>
</comment>
<dbReference type="Proteomes" id="UP000050326">
    <property type="component" value="Unassembled WGS sequence"/>
</dbReference>
<gene>
    <name evidence="1" type="ORF">OXPF_29720</name>
</gene>
<organism evidence="1 2">
    <name type="scientific">Oxobacter pfennigii</name>
    <dbReference type="NCBI Taxonomy" id="36849"/>
    <lineage>
        <taxon>Bacteria</taxon>
        <taxon>Bacillati</taxon>
        <taxon>Bacillota</taxon>
        <taxon>Clostridia</taxon>
        <taxon>Eubacteriales</taxon>
        <taxon>Clostridiaceae</taxon>
        <taxon>Oxobacter</taxon>
    </lineage>
</organism>
<dbReference type="RefSeq" id="WP_054875967.1">
    <property type="nucleotide sequence ID" value="NZ_LKET01000039.1"/>
</dbReference>
<evidence type="ECO:0000313" key="1">
    <source>
        <dbReference type="EMBL" id="KPU43531.1"/>
    </source>
</evidence>
<evidence type="ECO:0000313" key="2">
    <source>
        <dbReference type="Proteomes" id="UP000050326"/>
    </source>
</evidence>
<keyword evidence="2" id="KW-1185">Reference proteome</keyword>
<protein>
    <submittedName>
        <fullName evidence="1">Uncharacterized protein</fullName>
    </submittedName>
</protein>